<dbReference type="STRING" id="765440.A0A0C3BM60"/>
<sequence length="268" mass="30274">MEAQVDKKKNAHGSNKAAAQDVQSTIDRVTDELNALFLHTGFSAWLLGSHNSVNDESPPTFFGSGDTVEFFPEVLSKDPWELTWLFEQWTCKQEKNLKKIDPLARVCAECAGYVKIELRNITNTKNIDMNYVNYERAIMLLHGVKIVDWPLETFISPSNVTNEWEKNGETVRKPRKKRSDAGITHGKRKWDDKENAGPLAKRSKGFQHGVKKKAAKVVKAVAKGKLKQSTSAEFIDSSDEEDWNEGDDEEDNSKDSSLARLLSTFRNV</sequence>
<accession>A0A0C3BM60</accession>
<feature type="region of interest" description="Disordered" evidence="1">
    <location>
        <begin position="225"/>
        <end position="256"/>
    </location>
</feature>
<dbReference type="EMBL" id="KN833016">
    <property type="protein sequence ID" value="KIM78407.1"/>
    <property type="molecule type" value="Genomic_DNA"/>
</dbReference>
<protein>
    <submittedName>
        <fullName evidence="2">Uncharacterized protein</fullName>
    </submittedName>
</protein>
<evidence type="ECO:0000313" key="2">
    <source>
        <dbReference type="EMBL" id="KIM78407.1"/>
    </source>
</evidence>
<feature type="region of interest" description="Disordered" evidence="1">
    <location>
        <begin position="165"/>
        <end position="208"/>
    </location>
</feature>
<reference evidence="2 3" key="1">
    <citation type="submission" date="2014-04" db="EMBL/GenBank/DDBJ databases">
        <authorList>
            <consortium name="DOE Joint Genome Institute"/>
            <person name="Kuo A."/>
            <person name="Tarkka M."/>
            <person name="Buscot F."/>
            <person name="Kohler A."/>
            <person name="Nagy L.G."/>
            <person name="Floudas D."/>
            <person name="Copeland A."/>
            <person name="Barry K.W."/>
            <person name="Cichocki N."/>
            <person name="Veneault-Fourrey C."/>
            <person name="LaButti K."/>
            <person name="Lindquist E.A."/>
            <person name="Lipzen A."/>
            <person name="Lundell T."/>
            <person name="Morin E."/>
            <person name="Murat C."/>
            <person name="Sun H."/>
            <person name="Tunlid A."/>
            <person name="Henrissat B."/>
            <person name="Grigoriev I.V."/>
            <person name="Hibbett D.S."/>
            <person name="Martin F."/>
            <person name="Nordberg H.P."/>
            <person name="Cantor M.N."/>
            <person name="Hua S.X."/>
        </authorList>
    </citation>
    <scope>NUCLEOTIDE SEQUENCE [LARGE SCALE GENOMIC DNA]</scope>
    <source>
        <strain evidence="2 3">F 1598</strain>
    </source>
</reference>
<evidence type="ECO:0000256" key="1">
    <source>
        <dbReference type="SAM" id="MobiDB-lite"/>
    </source>
</evidence>
<reference evidence="3" key="2">
    <citation type="submission" date="2015-01" db="EMBL/GenBank/DDBJ databases">
        <title>Evolutionary Origins and Diversification of the Mycorrhizal Mutualists.</title>
        <authorList>
            <consortium name="DOE Joint Genome Institute"/>
            <consortium name="Mycorrhizal Genomics Consortium"/>
            <person name="Kohler A."/>
            <person name="Kuo A."/>
            <person name="Nagy L.G."/>
            <person name="Floudas D."/>
            <person name="Copeland A."/>
            <person name="Barry K.W."/>
            <person name="Cichocki N."/>
            <person name="Veneault-Fourrey C."/>
            <person name="LaButti K."/>
            <person name="Lindquist E.A."/>
            <person name="Lipzen A."/>
            <person name="Lundell T."/>
            <person name="Morin E."/>
            <person name="Murat C."/>
            <person name="Riley R."/>
            <person name="Ohm R."/>
            <person name="Sun H."/>
            <person name="Tunlid A."/>
            <person name="Henrissat B."/>
            <person name="Grigoriev I.V."/>
            <person name="Hibbett D.S."/>
            <person name="Martin F."/>
        </authorList>
    </citation>
    <scope>NUCLEOTIDE SEQUENCE [LARGE SCALE GENOMIC DNA]</scope>
    <source>
        <strain evidence="3">F 1598</strain>
    </source>
</reference>
<dbReference type="InParanoid" id="A0A0C3BM60"/>
<dbReference type="Proteomes" id="UP000054166">
    <property type="component" value="Unassembled WGS sequence"/>
</dbReference>
<name>A0A0C3BM60_PILCF</name>
<feature type="region of interest" description="Disordered" evidence="1">
    <location>
        <begin position="1"/>
        <end position="21"/>
    </location>
</feature>
<organism evidence="2 3">
    <name type="scientific">Piloderma croceum (strain F 1598)</name>
    <dbReference type="NCBI Taxonomy" id="765440"/>
    <lineage>
        <taxon>Eukaryota</taxon>
        <taxon>Fungi</taxon>
        <taxon>Dikarya</taxon>
        <taxon>Basidiomycota</taxon>
        <taxon>Agaricomycotina</taxon>
        <taxon>Agaricomycetes</taxon>
        <taxon>Agaricomycetidae</taxon>
        <taxon>Atheliales</taxon>
        <taxon>Atheliaceae</taxon>
        <taxon>Piloderma</taxon>
    </lineage>
</organism>
<gene>
    <name evidence="2" type="ORF">PILCRDRAFT_90586</name>
</gene>
<proteinExistence type="predicted"/>
<dbReference type="AlphaFoldDB" id="A0A0C3BM60"/>
<dbReference type="HOGENOM" id="CLU_1038683_0_0_1"/>
<keyword evidence="3" id="KW-1185">Reference proteome</keyword>
<evidence type="ECO:0000313" key="3">
    <source>
        <dbReference type="Proteomes" id="UP000054166"/>
    </source>
</evidence>
<dbReference type="OrthoDB" id="3253416at2759"/>
<feature type="compositionally biased region" description="Acidic residues" evidence="1">
    <location>
        <begin position="236"/>
        <end position="252"/>
    </location>
</feature>